<dbReference type="InterPro" id="IPR014710">
    <property type="entry name" value="RmlC-like_jellyroll"/>
</dbReference>
<keyword evidence="4" id="KW-1133">Transmembrane helix</keyword>
<sequence length="178" mass="19201">MGEDLSDVRALIERIPLFAEVLDPGQIATLAAKATVYAVPPRTVLMSEGDYGDSMFAVIDGAVEVTVEGARSGSREVAMLGPGDIVGEMSLMTGARRTATVTSVVQTRVLQIRKAALEAVLAHSPDLVIGLGAMLARRQIELERISEDEHAQRILGLRASEIVAAIRRFFFPDQAERE</sequence>
<organism evidence="10 11">
    <name type="scientific">Prosthecomicrobium pneumaticum</name>
    <dbReference type="NCBI Taxonomy" id="81895"/>
    <lineage>
        <taxon>Bacteria</taxon>
        <taxon>Pseudomonadati</taxon>
        <taxon>Pseudomonadota</taxon>
        <taxon>Alphaproteobacteria</taxon>
        <taxon>Hyphomicrobiales</taxon>
        <taxon>Kaistiaceae</taxon>
        <taxon>Prosthecomicrobium</taxon>
    </lineage>
</organism>
<evidence type="ECO:0000256" key="6">
    <source>
        <dbReference type="ARBA" id="ARBA00023136"/>
    </source>
</evidence>
<accession>A0A7W9CUA4</accession>
<evidence type="ECO:0000256" key="3">
    <source>
        <dbReference type="ARBA" id="ARBA00022692"/>
    </source>
</evidence>
<dbReference type="InterPro" id="IPR018490">
    <property type="entry name" value="cNMP-bd_dom_sf"/>
</dbReference>
<name>A0A7W9CUA4_9HYPH</name>
<evidence type="ECO:0000256" key="2">
    <source>
        <dbReference type="ARBA" id="ARBA00022448"/>
    </source>
</evidence>
<feature type="domain" description="Cyclic nucleotide-binding" evidence="9">
    <location>
        <begin position="18"/>
        <end position="138"/>
    </location>
</feature>
<evidence type="ECO:0000313" key="10">
    <source>
        <dbReference type="EMBL" id="MBB5751764.1"/>
    </source>
</evidence>
<dbReference type="InterPro" id="IPR050866">
    <property type="entry name" value="CNG_cation_channel"/>
</dbReference>
<dbReference type="CDD" id="cd00038">
    <property type="entry name" value="CAP_ED"/>
    <property type="match status" value="1"/>
</dbReference>
<dbReference type="GO" id="GO:0044877">
    <property type="term" value="F:protein-containing complex binding"/>
    <property type="evidence" value="ECO:0007669"/>
    <property type="project" value="TreeGrafter"/>
</dbReference>
<keyword evidence="6" id="KW-0472">Membrane</keyword>
<keyword evidence="5" id="KW-0406">Ion transport</keyword>
<dbReference type="SMART" id="SM00100">
    <property type="entry name" value="cNMP"/>
    <property type="match status" value="1"/>
</dbReference>
<evidence type="ECO:0000259" key="9">
    <source>
        <dbReference type="PROSITE" id="PS50042"/>
    </source>
</evidence>
<keyword evidence="2" id="KW-0813">Transport</keyword>
<evidence type="ECO:0000256" key="4">
    <source>
        <dbReference type="ARBA" id="ARBA00022989"/>
    </source>
</evidence>
<dbReference type="GO" id="GO:0016020">
    <property type="term" value="C:membrane"/>
    <property type="evidence" value="ECO:0007669"/>
    <property type="project" value="UniProtKB-SubCell"/>
</dbReference>
<dbReference type="GO" id="GO:0005221">
    <property type="term" value="F:intracellularly cyclic nucleotide-activated monoatomic cation channel activity"/>
    <property type="evidence" value="ECO:0007669"/>
    <property type="project" value="InterPro"/>
</dbReference>
<evidence type="ECO:0000313" key="11">
    <source>
        <dbReference type="Proteomes" id="UP000523821"/>
    </source>
</evidence>
<dbReference type="Gene3D" id="2.60.120.10">
    <property type="entry name" value="Jelly Rolls"/>
    <property type="match status" value="1"/>
</dbReference>
<evidence type="ECO:0000256" key="7">
    <source>
        <dbReference type="ARBA" id="ARBA00023286"/>
    </source>
</evidence>
<keyword evidence="11" id="KW-1185">Reference proteome</keyword>
<dbReference type="Pfam" id="PF00027">
    <property type="entry name" value="cNMP_binding"/>
    <property type="match status" value="1"/>
</dbReference>
<proteinExistence type="predicted"/>
<dbReference type="RefSeq" id="WP_183852839.1">
    <property type="nucleotide sequence ID" value="NZ_JACHOO010000002.1"/>
</dbReference>
<dbReference type="EMBL" id="JACHOO010000002">
    <property type="protein sequence ID" value="MBB5751764.1"/>
    <property type="molecule type" value="Genomic_DNA"/>
</dbReference>
<evidence type="ECO:0000256" key="5">
    <source>
        <dbReference type="ARBA" id="ARBA00023065"/>
    </source>
</evidence>
<gene>
    <name evidence="10" type="ORF">GGQ63_000816</name>
</gene>
<dbReference type="Proteomes" id="UP000523821">
    <property type="component" value="Unassembled WGS sequence"/>
</dbReference>
<keyword evidence="8" id="KW-0407">Ion channel</keyword>
<evidence type="ECO:0000256" key="1">
    <source>
        <dbReference type="ARBA" id="ARBA00004141"/>
    </source>
</evidence>
<dbReference type="PROSITE" id="PS00889">
    <property type="entry name" value="CNMP_BINDING_2"/>
    <property type="match status" value="1"/>
</dbReference>
<keyword evidence="3" id="KW-0812">Transmembrane</keyword>
<protein>
    <submittedName>
        <fullName evidence="10">CRP-like cAMP-binding protein</fullName>
    </submittedName>
</protein>
<comment type="subcellular location">
    <subcellularLocation>
        <location evidence="1">Membrane</location>
        <topology evidence="1">Multi-pass membrane protein</topology>
    </subcellularLocation>
</comment>
<dbReference type="AlphaFoldDB" id="A0A7W9CUA4"/>
<dbReference type="PANTHER" id="PTHR45638">
    <property type="entry name" value="CYCLIC NUCLEOTIDE-GATED CATION CHANNEL SUBUNIT A"/>
    <property type="match status" value="1"/>
</dbReference>
<dbReference type="InterPro" id="IPR000595">
    <property type="entry name" value="cNMP-bd_dom"/>
</dbReference>
<dbReference type="InterPro" id="IPR018488">
    <property type="entry name" value="cNMP-bd_CS"/>
</dbReference>
<dbReference type="SUPFAM" id="SSF51206">
    <property type="entry name" value="cAMP-binding domain-like"/>
    <property type="match status" value="1"/>
</dbReference>
<reference evidence="10 11" key="1">
    <citation type="submission" date="2020-08" db="EMBL/GenBank/DDBJ databases">
        <title>Genomic Encyclopedia of Type Strains, Phase IV (KMG-IV): sequencing the most valuable type-strain genomes for metagenomic binning, comparative biology and taxonomic classification.</title>
        <authorList>
            <person name="Goeker M."/>
        </authorList>
    </citation>
    <scope>NUCLEOTIDE SEQUENCE [LARGE SCALE GENOMIC DNA]</scope>
    <source>
        <strain evidence="10 11">DSM 16268</strain>
    </source>
</reference>
<keyword evidence="7" id="KW-1071">Ligand-gated ion channel</keyword>
<dbReference type="PROSITE" id="PS50042">
    <property type="entry name" value="CNMP_BINDING_3"/>
    <property type="match status" value="1"/>
</dbReference>
<comment type="caution">
    <text evidence="10">The sequence shown here is derived from an EMBL/GenBank/DDBJ whole genome shotgun (WGS) entry which is preliminary data.</text>
</comment>
<evidence type="ECO:0000256" key="8">
    <source>
        <dbReference type="ARBA" id="ARBA00023303"/>
    </source>
</evidence>
<dbReference type="PANTHER" id="PTHR45638:SF11">
    <property type="entry name" value="CYCLIC NUCLEOTIDE-GATED CATION CHANNEL SUBUNIT A"/>
    <property type="match status" value="1"/>
</dbReference>